<evidence type="ECO:0000313" key="2">
    <source>
        <dbReference type="Proteomes" id="UP000243924"/>
    </source>
</evidence>
<dbReference type="EMBL" id="LT629787">
    <property type="protein sequence ID" value="SDU16187.1"/>
    <property type="molecule type" value="Genomic_DNA"/>
</dbReference>
<sequence>MKAVRSLTKASIAEVTWALETEAPVFEREIFDNEIEETFALVRGLLDQSKELNLSLAIEEDGVAISPQILRNIMSSSDEIGLEVRRLDEFGHS</sequence>
<accession>A0A1H2G991</accession>
<proteinExistence type="predicted"/>
<gene>
    <name evidence="1" type="ORF">SAMN05216210_2137</name>
</gene>
<organism evidence="1 2">
    <name type="scientific">Halopseudomonas salegens</name>
    <dbReference type="NCBI Taxonomy" id="1434072"/>
    <lineage>
        <taxon>Bacteria</taxon>
        <taxon>Pseudomonadati</taxon>
        <taxon>Pseudomonadota</taxon>
        <taxon>Gammaproteobacteria</taxon>
        <taxon>Pseudomonadales</taxon>
        <taxon>Pseudomonadaceae</taxon>
        <taxon>Halopseudomonas</taxon>
    </lineage>
</organism>
<name>A0A1H2G991_9GAMM</name>
<dbReference type="AlphaFoldDB" id="A0A1H2G991"/>
<dbReference type="OrthoDB" id="8852809at2"/>
<dbReference type="Proteomes" id="UP000243924">
    <property type="component" value="Chromosome I"/>
</dbReference>
<protein>
    <submittedName>
        <fullName evidence="1">Uncharacterized protein</fullName>
    </submittedName>
</protein>
<dbReference type="STRING" id="1434072.SAMN05216210_2137"/>
<reference evidence="2" key="1">
    <citation type="submission" date="2016-10" db="EMBL/GenBank/DDBJ databases">
        <authorList>
            <person name="Varghese N."/>
            <person name="Submissions S."/>
        </authorList>
    </citation>
    <scope>NUCLEOTIDE SEQUENCE [LARGE SCALE GENOMIC DNA]</scope>
    <source>
        <strain evidence="2">CECT 8338</strain>
    </source>
</reference>
<dbReference type="RefSeq" id="WP_092386729.1">
    <property type="nucleotide sequence ID" value="NZ_LT629787.1"/>
</dbReference>
<evidence type="ECO:0000313" key="1">
    <source>
        <dbReference type="EMBL" id="SDU16187.1"/>
    </source>
</evidence>
<keyword evidence="2" id="KW-1185">Reference proteome</keyword>